<dbReference type="PROSITE" id="PS50830">
    <property type="entry name" value="TNASE_3"/>
    <property type="match status" value="1"/>
</dbReference>
<dbReference type="EMBL" id="WWBZ02000016">
    <property type="protein sequence ID" value="KAF4310056.1"/>
    <property type="molecule type" value="Genomic_DNA"/>
</dbReference>
<dbReference type="SUPFAM" id="SSF50199">
    <property type="entry name" value="Staphylococcal nuclease"/>
    <property type="match status" value="1"/>
</dbReference>
<keyword evidence="12 16" id="KW-1133">Transmembrane helix</keyword>
<evidence type="ECO:0000313" key="19">
    <source>
        <dbReference type="Proteomes" id="UP000572817"/>
    </source>
</evidence>
<name>A0A8H4IYU3_9PEZI</name>
<evidence type="ECO:0000256" key="5">
    <source>
        <dbReference type="ARBA" id="ARBA00014651"/>
    </source>
</evidence>
<keyword evidence="14 16" id="KW-0472">Membrane</keyword>
<keyword evidence="13" id="KW-0496">Mitochondrion</keyword>
<dbReference type="PANTHER" id="PTHR12302:SF3">
    <property type="entry name" value="SERINE_THREONINE-PROTEIN KINASE 31"/>
    <property type="match status" value="1"/>
</dbReference>
<dbReference type="GO" id="GO:0046872">
    <property type="term" value="F:metal ion binding"/>
    <property type="evidence" value="ECO:0007669"/>
    <property type="project" value="UniProtKB-KW"/>
</dbReference>
<evidence type="ECO:0000256" key="6">
    <source>
        <dbReference type="ARBA" id="ARBA00022692"/>
    </source>
</evidence>
<dbReference type="GO" id="GO:0005739">
    <property type="term" value="C:mitochondrion"/>
    <property type="evidence" value="ECO:0007669"/>
    <property type="project" value="UniProtKB-SubCell"/>
</dbReference>
<dbReference type="Gene3D" id="2.40.50.90">
    <property type="match status" value="1"/>
</dbReference>
<dbReference type="Pfam" id="PF00565">
    <property type="entry name" value="SNase"/>
    <property type="match status" value="1"/>
</dbReference>
<keyword evidence="7" id="KW-0540">Nuclease</keyword>
<keyword evidence="11" id="KW-0106">Calcium</keyword>
<evidence type="ECO:0000256" key="11">
    <source>
        <dbReference type="ARBA" id="ARBA00022837"/>
    </source>
</evidence>
<evidence type="ECO:0000256" key="8">
    <source>
        <dbReference type="ARBA" id="ARBA00022723"/>
    </source>
</evidence>
<dbReference type="GO" id="GO:0004519">
    <property type="term" value="F:endonuclease activity"/>
    <property type="evidence" value="ECO:0007669"/>
    <property type="project" value="UniProtKB-KW"/>
</dbReference>
<evidence type="ECO:0000256" key="7">
    <source>
        <dbReference type="ARBA" id="ARBA00022722"/>
    </source>
</evidence>
<keyword evidence="9" id="KW-0255">Endonuclease</keyword>
<evidence type="ECO:0000256" key="13">
    <source>
        <dbReference type="ARBA" id="ARBA00023128"/>
    </source>
</evidence>
<keyword evidence="6 16" id="KW-0812">Transmembrane</keyword>
<reference evidence="18" key="1">
    <citation type="submission" date="2020-04" db="EMBL/GenBank/DDBJ databases">
        <title>Genome Assembly and Annotation of Botryosphaeria dothidea sdau 11-99, a Latent Pathogen of Apple Fruit Ring Rot in China.</title>
        <authorList>
            <person name="Yu C."/>
            <person name="Diao Y."/>
            <person name="Lu Q."/>
            <person name="Zhao J."/>
            <person name="Cui S."/>
            <person name="Peng C."/>
            <person name="He B."/>
            <person name="Liu H."/>
        </authorList>
    </citation>
    <scope>NUCLEOTIDE SEQUENCE [LARGE SCALE GENOMIC DNA]</scope>
    <source>
        <strain evidence="18">Sdau11-99</strain>
    </source>
</reference>
<keyword evidence="8" id="KW-0479">Metal-binding</keyword>
<dbReference type="InterPro" id="IPR035437">
    <property type="entry name" value="SNase_OB-fold_sf"/>
</dbReference>
<evidence type="ECO:0000313" key="18">
    <source>
        <dbReference type="EMBL" id="KAF4310056.1"/>
    </source>
</evidence>
<keyword evidence="10" id="KW-0378">Hydrolase</keyword>
<feature type="transmembrane region" description="Helical" evidence="16">
    <location>
        <begin position="41"/>
        <end position="58"/>
    </location>
</feature>
<dbReference type="GO" id="GO:0016787">
    <property type="term" value="F:hydrolase activity"/>
    <property type="evidence" value="ECO:0007669"/>
    <property type="project" value="UniProtKB-KW"/>
</dbReference>
<dbReference type="GO" id="GO:0016020">
    <property type="term" value="C:membrane"/>
    <property type="evidence" value="ECO:0007669"/>
    <property type="project" value="UniProtKB-SubCell"/>
</dbReference>
<evidence type="ECO:0000256" key="4">
    <source>
        <dbReference type="ARBA" id="ARBA00013404"/>
    </source>
</evidence>
<feature type="domain" description="TNase-like" evidence="17">
    <location>
        <begin position="79"/>
        <end position="239"/>
    </location>
</feature>
<protein>
    <recommendedName>
        <fullName evidence="4">Probable endonuclease LCL3</fullName>
    </recommendedName>
    <alternativeName>
        <fullName evidence="5">Probable endonuclease lcl3</fullName>
    </alternativeName>
</protein>
<dbReference type="FunFam" id="2.40.50.90:FF:000029">
    <property type="entry name" value="Probable endonuclease lcl3"/>
    <property type="match status" value="1"/>
</dbReference>
<evidence type="ECO:0000256" key="16">
    <source>
        <dbReference type="SAM" id="Phobius"/>
    </source>
</evidence>
<gene>
    <name evidence="18" type="ORF">GTA08_BOTSDO02541</name>
</gene>
<evidence type="ECO:0000256" key="3">
    <source>
        <dbReference type="ARBA" id="ARBA00005435"/>
    </source>
</evidence>
<keyword evidence="19" id="KW-1185">Reference proteome</keyword>
<evidence type="ECO:0000256" key="1">
    <source>
        <dbReference type="ARBA" id="ARBA00004167"/>
    </source>
</evidence>
<dbReference type="Proteomes" id="UP000572817">
    <property type="component" value="Unassembled WGS sequence"/>
</dbReference>
<dbReference type="PANTHER" id="PTHR12302">
    <property type="entry name" value="EBNA2 BINDING PROTEIN P100"/>
    <property type="match status" value="1"/>
</dbReference>
<organism evidence="18 19">
    <name type="scientific">Botryosphaeria dothidea</name>
    <dbReference type="NCBI Taxonomy" id="55169"/>
    <lineage>
        <taxon>Eukaryota</taxon>
        <taxon>Fungi</taxon>
        <taxon>Dikarya</taxon>
        <taxon>Ascomycota</taxon>
        <taxon>Pezizomycotina</taxon>
        <taxon>Dothideomycetes</taxon>
        <taxon>Dothideomycetes incertae sedis</taxon>
        <taxon>Botryosphaeriales</taxon>
        <taxon>Botryosphaeriaceae</taxon>
        <taxon>Botryosphaeria</taxon>
    </lineage>
</organism>
<dbReference type="OrthoDB" id="430293at2759"/>
<accession>A0A8H4IYU3</accession>
<evidence type="ECO:0000256" key="2">
    <source>
        <dbReference type="ARBA" id="ARBA00004173"/>
    </source>
</evidence>
<proteinExistence type="inferred from homology"/>
<feature type="region of interest" description="Disordered" evidence="15">
    <location>
        <begin position="248"/>
        <end position="285"/>
    </location>
</feature>
<evidence type="ECO:0000256" key="10">
    <source>
        <dbReference type="ARBA" id="ARBA00022801"/>
    </source>
</evidence>
<comment type="similarity">
    <text evidence="3">Belongs to the LCL3 family.</text>
</comment>
<comment type="caution">
    <text evidence="18">The sequence shown here is derived from an EMBL/GenBank/DDBJ whole genome shotgun (WGS) entry which is preliminary data.</text>
</comment>
<comment type="subcellular location">
    <subcellularLocation>
        <location evidence="1">Membrane</location>
        <topology evidence="1">Single-pass membrane protein</topology>
    </subcellularLocation>
    <subcellularLocation>
        <location evidence="2">Mitochondrion</location>
    </subcellularLocation>
</comment>
<evidence type="ECO:0000256" key="15">
    <source>
        <dbReference type="SAM" id="MobiDB-lite"/>
    </source>
</evidence>
<evidence type="ECO:0000259" key="17">
    <source>
        <dbReference type="PROSITE" id="PS50830"/>
    </source>
</evidence>
<evidence type="ECO:0000256" key="9">
    <source>
        <dbReference type="ARBA" id="ARBA00022759"/>
    </source>
</evidence>
<dbReference type="AlphaFoldDB" id="A0A8H4IYU3"/>
<evidence type="ECO:0000256" key="14">
    <source>
        <dbReference type="ARBA" id="ARBA00023136"/>
    </source>
</evidence>
<evidence type="ECO:0000256" key="12">
    <source>
        <dbReference type="ARBA" id="ARBA00022989"/>
    </source>
</evidence>
<sequence length="285" mass="33638">MRWPWSSSDDDDQEWRKRPISKWNENINAIDWQHYTEPRQLIPTILLTATTLFFVRVYKSYLRRIPSVEHIKPTFFRQRSLFGTVTRVGDADNFHLFHTPGGKLAGWGWLPGRRVPTKRDELAAKTIHIRIAGIDAPELAHFGRPAQPYSQEAHGWLKNYILNRKVRAYIYRRDQYDRVVASVHVRHRLFRKDVGLEMLKTGLATVYEARTGSEFGDLEQKYRDAEAQAKKDKVGMWAQPSRLGRFFEKSKQELESPREYKNRMKAEEEKQAQLKEAKEKRQGRK</sequence>
<dbReference type="SMART" id="SM00318">
    <property type="entry name" value="SNc"/>
    <property type="match status" value="1"/>
</dbReference>
<dbReference type="InterPro" id="IPR016071">
    <property type="entry name" value="Staphylococal_nuclease_OB-fold"/>
</dbReference>